<dbReference type="SUPFAM" id="SSF53474">
    <property type="entry name" value="alpha/beta-Hydrolases"/>
    <property type="match status" value="1"/>
</dbReference>
<feature type="domain" description="Carboxylesterase type B" evidence="2">
    <location>
        <begin position="25"/>
        <end position="510"/>
    </location>
</feature>
<dbReference type="InterPro" id="IPR002018">
    <property type="entry name" value="CarbesteraseB"/>
</dbReference>
<dbReference type="InterPro" id="IPR029058">
    <property type="entry name" value="AB_hydrolase_fold"/>
</dbReference>
<keyword evidence="3" id="KW-0378">Hydrolase</keyword>
<dbReference type="EMBL" id="ML994636">
    <property type="protein sequence ID" value="KAF2184752.1"/>
    <property type="molecule type" value="Genomic_DNA"/>
</dbReference>
<evidence type="ECO:0000256" key="1">
    <source>
        <dbReference type="SAM" id="SignalP"/>
    </source>
</evidence>
<accession>A0A6A6E203</accession>
<evidence type="ECO:0000259" key="2">
    <source>
        <dbReference type="Pfam" id="PF00135"/>
    </source>
</evidence>
<dbReference type="AlphaFoldDB" id="A0A6A6E203"/>
<sequence length="538" mass="60130">MLFWISRLFCLAAISTVRSQNIGSPVLDLGYAKYKGTYNESLHVNTFYGLRYAQPPTGKLRWRAPQPIERSNNTHVEVIDATRPGPSCVQGNPFWTIPGGSQTPLPPAGSEDCLRLDIVQPANLDNQTKLPVLVQIHGGGYTLGDSKFVPGYALVNHSDNALIFISIQYRLGAYGFLYSEEIAADGGTNAGLLDQRLALDWVQRHASSIGGDPAAITIYGGSAGGGSVTSQMIMYGGVEKPPFRAAIAEYPWWQPYLSEEQLLRQYGYLLRETACENLQCLRVLDAAKLANASQATYIKAYVDEAYGYGSFYYGPYVDKRVIKDLPSKEFKAGHFTKIPLLLDRDQYEGYAFSNQSITTLSQETGDLRVLYPYADEKFIDELYKLYPASDFNSTFFQRQAWFGDAFINCPTYYIGSSMASAGQTVYKMVFNAGSQLHAATGPFLFSLDYATSPGANVTTANIMKDWFLSFVIYLDPAWNSWSGIRKPFWGVYQYPGSNNARVMSVNYTEIGMVDEKYYDRTKRCDFLWEHGTVVQNKI</sequence>
<reference evidence="3" key="1">
    <citation type="journal article" date="2020" name="Stud. Mycol.">
        <title>101 Dothideomycetes genomes: a test case for predicting lifestyles and emergence of pathogens.</title>
        <authorList>
            <person name="Haridas S."/>
            <person name="Albert R."/>
            <person name="Binder M."/>
            <person name="Bloem J."/>
            <person name="Labutti K."/>
            <person name="Salamov A."/>
            <person name="Andreopoulos B."/>
            <person name="Baker S."/>
            <person name="Barry K."/>
            <person name="Bills G."/>
            <person name="Bluhm B."/>
            <person name="Cannon C."/>
            <person name="Castanera R."/>
            <person name="Culley D."/>
            <person name="Daum C."/>
            <person name="Ezra D."/>
            <person name="Gonzalez J."/>
            <person name="Henrissat B."/>
            <person name="Kuo A."/>
            <person name="Liang C."/>
            <person name="Lipzen A."/>
            <person name="Lutzoni F."/>
            <person name="Magnuson J."/>
            <person name="Mondo S."/>
            <person name="Nolan M."/>
            <person name="Ohm R."/>
            <person name="Pangilinan J."/>
            <person name="Park H.-J."/>
            <person name="Ramirez L."/>
            <person name="Alfaro M."/>
            <person name="Sun H."/>
            <person name="Tritt A."/>
            <person name="Yoshinaga Y."/>
            <person name="Zwiers L.-H."/>
            <person name="Turgeon B."/>
            <person name="Goodwin S."/>
            <person name="Spatafora J."/>
            <person name="Crous P."/>
            <person name="Grigoriev I."/>
        </authorList>
    </citation>
    <scope>NUCLEOTIDE SEQUENCE</scope>
    <source>
        <strain evidence="3">CBS 207.26</strain>
    </source>
</reference>
<dbReference type="Gene3D" id="3.40.50.1820">
    <property type="entry name" value="alpha/beta hydrolase"/>
    <property type="match status" value="1"/>
</dbReference>
<dbReference type="Proteomes" id="UP000800200">
    <property type="component" value="Unassembled WGS sequence"/>
</dbReference>
<evidence type="ECO:0000313" key="4">
    <source>
        <dbReference type="Proteomes" id="UP000800200"/>
    </source>
</evidence>
<gene>
    <name evidence="3" type="ORF">K469DRAFT_750651</name>
</gene>
<name>A0A6A6E203_9PEZI</name>
<dbReference type="OrthoDB" id="408631at2759"/>
<protein>
    <submittedName>
        <fullName evidence="3">Alpha/beta-hydrolase</fullName>
    </submittedName>
</protein>
<dbReference type="PANTHER" id="PTHR11559">
    <property type="entry name" value="CARBOXYLESTERASE"/>
    <property type="match status" value="1"/>
</dbReference>
<dbReference type="Pfam" id="PF00135">
    <property type="entry name" value="COesterase"/>
    <property type="match status" value="1"/>
</dbReference>
<feature type="chain" id="PRO_5025650363" evidence="1">
    <location>
        <begin position="20"/>
        <end position="538"/>
    </location>
</feature>
<proteinExistence type="predicted"/>
<evidence type="ECO:0000313" key="3">
    <source>
        <dbReference type="EMBL" id="KAF2184752.1"/>
    </source>
</evidence>
<keyword evidence="1" id="KW-0732">Signal</keyword>
<organism evidence="3 4">
    <name type="scientific">Zopfia rhizophila CBS 207.26</name>
    <dbReference type="NCBI Taxonomy" id="1314779"/>
    <lineage>
        <taxon>Eukaryota</taxon>
        <taxon>Fungi</taxon>
        <taxon>Dikarya</taxon>
        <taxon>Ascomycota</taxon>
        <taxon>Pezizomycotina</taxon>
        <taxon>Dothideomycetes</taxon>
        <taxon>Dothideomycetes incertae sedis</taxon>
        <taxon>Zopfiaceae</taxon>
        <taxon>Zopfia</taxon>
    </lineage>
</organism>
<feature type="signal peptide" evidence="1">
    <location>
        <begin position="1"/>
        <end position="19"/>
    </location>
</feature>
<dbReference type="InterPro" id="IPR050309">
    <property type="entry name" value="Type-B_Carboxylest/Lipase"/>
</dbReference>
<dbReference type="GO" id="GO:0016787">
    <property type="term" value="F:hydrolase activity"/>
    <property type="evidence" value="ECO:0007669"/>
    <property type="project" value="UniProtKB-KW"/>
</dbReference>
<keyword evidence="4" id="KW-1185">Reference proteome</keyword>